<dbReference type="AlphaFoldDB" id="A0A5B8LV87"/>
<evidence type="ECO:0000313" key="3">
    <source>
        <dbReference type="Proteomes" id="UP000315364"/>
    </source>
</evidence>
<evidence type="ECO:0000313" key="2">
    <source>
        <dbReference type="EMBL" id="QDZ11290.1"/>
    </source>
</evidence>
<protein>
    <recommendedName>
        <fullName evidence="4">Site-2 protease family protein</fullName>
    </recommendedName>
</protein>
<accession>A0A5B8LV87</accession>
<dbReference type="PANTHER" id="PTHR35864:SF1">
    <property type="entry name" value="ZINC METALLOPROTEASE YWHC-RELATED"/>
    <property type="match status" value="1"/>
</dbReference>
<feature type="transmembrane region" description="Helical" evidence="1">
    <location>
        <begin position="88"/>
        <end position="111"/>
    </location>
</feature>
<dbReference type="InterPro" id="IPR052348">
    <property type="entry name" value="Metallopeptidase_M50B"/>
</dbReference>
<keyword evidence="1" id="KW-0812">Transmembrane</keyword>
<organism evidence="2 3">
    <name type="scientific">Devosia ginsengisoli</name>
    <dbReference type="NCBI Taxonomy" id="400770"/>
    <lineage>
        <taxon>Bacteria</taxon>
        <taxon>Pseudomonadati</taxon>
        <taxon>Pseudomonadota</taxon>
        <taxon>Alphaproteobacteria</taxon>
        <taxon>Hyphomicrobiales</taxon>
        <taxon>Devosiaceae</taxon>
        <taxon>Devosia</taxon>
    </lineage>
</organism>
<dbReference type="PANTHER" id="PTHR35864">
    <property type="entry name" value="ZINC METALLOPROTEASE MJ0611-RELATED"/>
    <property type="match status" value="1"/>
</dbReference>
<proteinExistence type="predicted"/>
<feature type="transmembrane region" description="Helical" evidence="1">
    <location>
        <begin position="165"/>
        <end position="188"/>
    </location>
</feature>
<dbReference type="OrthoDB" id="9800627at2"/>
<dbReference type="EMBL" id="CP042304">
    <property type="protein sequence ID" value="QDZ11290.1"/>
    <property type="molecule type" value="Genomic_DNA"/>
</dbReference>
<dbReference type="Proteomes" id="UP000315364">
    <property type="component" value="Chromosome"/>
</dbReference>
<evidence type="ECO:0000256" key="1">
    <source>
        <dbReference type="SAM" id="Phobius"/>
    </source>
</evidence>
<keyword evidence="1" id="KW-0472">Membrane</keyword>
<reference evidence="2 3" key="1">
    <citation type="submission" date="2019-07" db="EMBL/GenBank/DDBJ databases">
        <title>Full genome sequence of Devosia sp. Gsoil 520.</title>
        <authorList>
            <person name="Im W.-T."/>
        </authorList>
    </citation>
    <scope>NUCLEOTIDE SEQUENCE [LARGE SCALE GENOMIC DNA]</scope>
    <source>
        <strain evidence="2 3">Gsoil 520</strain>
    </source>
</reference>
<name>A0A5B8LV87_9HYPH</name>
<evidence type="ECO:0008006" key="4">
    <source>
        <dbReference type="Google" id="ProtNLM"/>
    </source>
</evidence>
<gene>
    <name evidence="2" type="ORF">FPZ08_11280</name>
</gene>
<keyword evidence="3" id="KW-1185">Reference proteome</keyword>
<dbReference type="RefSeq" id="WP_146290113.1">
    <property type="nucleotide sequence ID" value="NZ_CP042304.1"/>
</dbReference>
<keyword evidence="1" id="KW-1133">Transmembrane helix</keyword>
<dbReference type="KEGG" id="dea:FPZ08_11280"/>
<sequence>MIDLDLTLQLMVTRFLAGVIMATVQGLTIAAIAVLLGDKGPRYDGRLTPLPASHIDLLGLGSLVLTGFGWSKPVAIDPGELRVGRWGLVLAPIAGGLALLIAGALLVLLVIPALTLLPHTAALLVAAFLRSTAQLCVWMALFTLVPLPPLAGGHILAALGIRLPPAAGTIIGCLLLALSLLGITRMVLAPAYQLLAPLVLGANFIR</sequence>
<feature type="transmembrane region" description="Helical" evidence="1">
    <location>
        <begin position="15"/>
        <end position="36"/>
    </location>
</feature>